<name>A0ABS3B7L8_9XANT</name>
<reference evidence="1 2" key="1">
    <citation type="submission" date="2021-02" db="EMBL/GenBank/DDBJ databases">
        <title>Taxonomically Unique Crown Gall-Associated Xanthomonas Stains Have Deficiency in Virulence Repertories.</title>
        <authorList>
            <person name="Mafakheri H."/>
            <person name="Taghavi S.M."/>
            <person name="Dimkic I."/>
            <person name="Nemanja K."/>
            <person name="Osdaghi E."/>
        </authorList>
    </citation>
    <scope>NUCLEOTIDE SEQUENCE [LARGE SCALE GENOMIC DNA]</scope>
    <source>
        <strain evidence="1 2">FX4</strain>
    </source>
</reference>
<dbReference type="EMBL" id="JAFIWB010000034">
    <property type="protein sequence ID" value="MBN6104599.1"/>
    <property type="molecule type" value="Genomic_DNA"/>
</dbReference>
<comment type="caution">
    <text evidence="1">The sequence shown here is derived from an EMBL/GenBank/DDBJ whole genome shotgun (WGS) entry which is preliminary data.</text>
</comment>
<dbReference type="Proteomes" id="UP000695802">
    <property type="component" value="Unassembled WGS sequence"/>
</dbReference>
<sequence length="485" mass="54016">MTHRYSCHTLCLALSRTLNRAITQDACTKVLLELESVHFPLLDQQLRHCWWHDAYNGESDSISSSSDTALFMAACDRSGFRREQALRDFAARPGRLAVAAALLRCDDWVPQVQARAIALLRSMVAENSGSLFDFIDLLLILRERERFSEQAWKPLIAPLMQQPSNLDHCWTATVRGSSRARLFAYHLLVRTAPATTEAASLQAVDDLAPSVAAWGLSMAAHLPSADTALAVIQRASQHPLASIRAQALRLHVEHDAADAHAAVEAALFSATHSLRNAAIHLSKTCYGEAPLPRYRAAIDTEEPVNAEVAVIALADLATAEDADRLRTWMRARRAMLRISALNGLARAKPEDLRSLVSSALMDSSPKVVRQAVTIAKRDIGLSREMLQNAYSQVTTPPIKYALIRATHELDKWNGLALLLLWHHQRDDAMAEVLELELNRWVRDEAKRFTPLGDALRHEIHQALKRQRSGDTGIHWSRMEFALNSS</sequence>
<organism evidence="1 2">
    <name type="scientific">Xanthomonas bonasiae</name>
    <dbReference type="NCBI Taxonomy" id="2810351"/>
    <lineage>
        <taxon>Bacteria</taxon>
        <taxon>Pseudomonadati</taxon>
        <taxon>Pseudomonadota</taxon>
        <taxon>Gammaproteobacteria</taxon>
        <taxon>Lysobacterales</taxon>
        <taxon>Lysobacteraceae</taxon>
        <taxon>Xanthomonas</taxon>
    </lineage>
</organism>
<accession>A0ABS3B7L8</accession>
<evidence type="ECO:0008006" key="3">
    <source>
        <dbReference type="Google" id="ProtNLM"/>
    </source>
</evidence>
<evidence type="ECO:0000313" key="2">
    <source>
        <dbReference type="Proteomes" id="UP000695802"/>
    </source>
</evidence>
<dbReference type="RefSeq" id="WP_206230991.1">
    <property type="nucleotide sequence ID" value="NZ_JAFIWB010000034.1"/>
</dbReference>
<gene>
    <name evidence="1" type="ORF">JR064_20740</name>
</gene>
<keyword evidence="2" id="KW-1185">Reference proteome</keyword>
<proteinExistence type="predicted"/>
<protein>
    <recommendedName>
        <fullName evidence="3">HEAT repeat domain-containing protein</fullName>
    </recommendedName>
</protein>
<evidence type="ECO:0000313" key="1">
    <source>
        <dbReference type="EMBL" id="MBN6104599.1"/>
    </source>
</evidence>